<accession>A0A6J4SL72</accession>
<dbReference type="EMBL" id="CADCVX010000243">
    <property type="protein sequence ID" value="CAA9502537.1"/>
    <property type="molecule type" value="Genomic_DNA"/>
</dbReference>
<feature type="chain" id="PRO_5026858608" description="DUF1318 domain-containing protein" evidence="1">
    <location>
        <begin position="22"/>
        <end position="124"/>
    </location>
</feature>
<dbReference type="Pfam" id="PF07027">
    <property type="entry name" value="DUF1318"/>
    <property type="match status" value="1"/>
</dbReference>
<evidence type="ECO:0000256" key="1">
    <source>
        <dbReference type="SAM" id="SignalP"/>
    </source>
</evidence>
<evidence type="ECO:0000313" key="2">
    <source>
        <dbReference type="EMBL" id="CAA9502537.1"/>
    </source>
</evidence>
<protein>
    <recommendedName>
        <fullName evidence="3">DUF1318 domain-containing protein</fullName>
    </recommendedName>
</protein>
<proteinExistence type="predicted"/>
<dbReference type="AlphaFoldDB" id="A0A6J4SL72"/>
<dbReference type="InterPro" id="IPR008309">
    <property type="entry name" value="YdbL"/>
</dbReference>
<gene>
    <name evidence="2" type="ORF">AVDCRST_MAG91-1118</name>
</gene>
<name>A0A6J4SL72_9SPHN</name>
<feature type="signal peptide" evidence="1">
    <location>
        <begin position="1"/>
        <end position="21"/>
    </location>
</feature>
<keyword evidence="1" id="KW-0732">Signal</keyword>
<organism evidence="2">
    <name type="scientific">uncultured Sphingomonadaceae bacterium</name>
    <dbReference type="NCBI Taxonomy" id="169976"/>
    <lineage>
        <taxon>Bacteria</taxon>
        <taxon>Pseudomonadati</taxon>
        <taxon>Pseudomonadota</taxon>
        <taxon>Alphaproteobacteria</taxon>
        <taxon>Sphingomonadales</taxon>
        <taxon>Sphingomonadaceae</taxon>
        <taxon>environmental samples</taxon>
    </lineage>
</organism>
<sequence length="124" mass="13161">MRHARLIIALGLSVAALTAGAAAAQDASAQLRASGAVGEQSDGYLGVVGDAPASVRDQVNAINIKRRAFYTDIARNRGATVQEVAVKTACELFQNKVQPGQYYRLPDGVWRKREGTIALPSYCG</sequence>
<evidence type="ECO:0008006" key="3">
    <source>
        <dbReference type="Google" id="ProtNLM"/>
    </source>
</evidence>
<reference evidence="2" key="1">
    <citation type="submission" date="2020-02" db="EMBL/GenBank/DDBJ databases">
        <authorList>
            <person name="Meier V. D."/>
        </authorList>
    </citation>
    <scope>NUCLEOTIDE SEQUENCE</scope>
    <source>
        <strain evidence="2">AVDCRST_MAG91</strain>
    </source>
</reference>